<feature type="transmembrane region" description="Helical" evidence="1">
    <location>
        <begin position="464"/>
        <end position="487"/>
    </location>
</feature>
<proteinExistence type="predicted"/>
<feature type="transmembrane region" description="Helical" evidence="1">
    <location>
        <begin position="419"/>
        <end position="444"/>
    </location>
</feature>
<feature type="transmembrane region" description="Helical" evidence="1">
    <location>
        <begin position="40"/>
        <end position="66"/>
    </location>
</feature>
<feature type="transmembrane region" description="Helical" evidence="1">
    <location>
        <begin position="110"/>
        <end position="130"/>
    </location>
</feature>
<dbReference type="Pfam" id="PF01970">
    <property type="entry name" value="TctA"/>
    <property type="match status" value="1"/>
</dbReference>
<dbReference type="Proteomes" id="UP000483078">
    <property type="component" value="Unassembled WGS sequence"/>
</dbReference>
<feature type="transmembrane region" description="Helical" evidence="1">
    <location>
        <begin position="136"/>
        <end position="158"/>
    </location>
</feature>
<feature type="transmembrane region" description="Helical" evidence="1">
    <location>
        <begin position="391"/>
        <end position="407"/>
    </location>
</feature>
<keyword evidence="1" id="KW-0812">Transmembrane</keyword>
<organism evidence="3 4">
    <name type="scientific">Sediminimonas qiaohouensis</name>
    <dbReference type="NCBI Taxonomy" id="552061"/>
    <lineage>
        <taxon>Bacteria</taxon>
        <taxon>Pseudomonadati</taxon>
        <taxon>Pseudomonadota</taxon>
        <taxon>Alphaproteobacteria</taxon>
        <taxon>Rhodobacterales</taxon>
        <taxon>Roseobacteraceae</taxon>
        <taxon>Sediminimonas</taxon>
    </lineage>
</organism>
<dbReference type="PANTHER" id="PTHR35342">
    <property type="entry name" value="TRICARBOXYLIC TRANSPORT PROTEIN"/>
    <property type="match status" value="1"/>
</dbReference>
<reference evidence="3 4" key="1">
    <citation type="submission" date="2019-06" db="EMBL/GenBank/DDBJ databases">
        <title>Enrichment of Autotrophic Halophilic Microorganisms from Red Sea Brine Pool Using Microbial Electrosynthesis System.</title>
        <authorList>
            <person name="Alqahtani M.F."/>
            <person name="Bajracharya S."/>
            <person name="Katuri K.P."/>
            <person name="Ali M."/>
            <person name="Saikaly P.E."/>
        </authorList>
    </citation>
    <scope>NUCLEOTIDE SEQUENCE [LARGE SCALE GENOMIC DNA]</scope>
    <source>
        <strain evidence="3">MES6</strain>
    </source>
</reference>
<keyword evidence="1" id="KW-0472">Membrane</keyword>
<evidence type="ECO:0000256" key="1">
    <source>
        <dbReference type="SAM" id="Phobius"/>
    </source>
</evidence>
<feature type="transmembrane region" description="Helical" evidence="1">
    <location>
        <begin position="12"/>
        <end position="34"/>
    </location>
</feature>
<evidence type="ECO:0000259" key="2">
    <source>
        <dbReference type="Pfam" id="PF01970"/>
    </source>
</evidence>
<accession>A0A7C9HB89</accession>
<evidence type="ECO:0000313" key="3">
    <source>
        <dbReference type="EMBL" id="MTJ04790.1"/>
    </source>
</evidence>
<feature type="transmembrane region" description="Helical" evidence="1">
    <location>
        <begin position="202"/>
        <end position="219"/>
    </location>
</feature>
<dbReference type="AlphaFoldDB" id="A0A7C9HB89"/>
<keyword evidence="1" id="KW-1133">Transmembrane helix</keyword>
<feature type="domain" description="DUF112" evidence="2">
    <location>
        <begin position="18"/>
        <end position="438"/>
    </location>
</feature>
<gene>
    <name evidence="3" type="ORF">FH759_08885</name>
</gene>
<protein>
    <recommendedName>
        <fullName evidence="2">DUF112 domain-containing protein</fullName>
    </recommendedName>
</protein>
<feature type="transmembrane region" description="Helical" evidence="1">
    <location>
        <begin position="324"/>
        <end position="343"/>
    </location>
</feature>
<evidence type="ECO:0000313" key="4">
    <source>
        <dbReference type="Proteomes" id="UP000483078"/>
    </source>
</evidence>
<feature type="transmembrane region" description="Helical" evidence="1">
    <location>
        <begin position="355"/>
        <end position="385"/>
    </location>
</feature>
<dbReference type="PANTHER" id="PTHR35342:SF5">
    <property type="entry name" value="TRICARBOXYLIC TRANSPORT PROTEIN"/>
    <property type="match status" value="1"/>
</dbReference>
<dbReference type="EMBL" id="VENJ01000011">
    <property type="protein sequence ID" value="MTJ04790.1"/>
    <property type="molecule type" value="Genomic_DNA"/>
</dbReference>
<sequence length="499" mass="52245">MLEILFDAGTMALTFDNMLAILIGLAVGTVLGAVPGLNGTMAIALIVPLTYLWSPLFSIALLMGCWKGSVYGGSMSGILLNTPGTPEAAATALDGYPMARQGKGGKALKIALVASVCGAILSDLLLFGAAPPISKLALKFGPAELAMLIVFSLILVAGTGSRSHVKGLLSTTLGILLAMVGLDPMTAQRRFTFDIHELDRGIDLLALLIGLLVMSEVLVQIRHGGKDAPHPARGSAGSDRSLSWREFRSCWGVIFRSSMIGSLCGALPGVGSITAAFMGYDHARMSSKTPDKFGKGHLPGVAAPEAANNAVCGAALIPMVTLGIPGSLSVAVIMGAFMVHGLAPGPMLMVENPQFIYALFILLLISDIFLLFVPLPFLFVAQWLVAVPKKLLFPVVLILCAVGAYSTHQSLFDVRIMVIFGVVGYFMKIWGLSPAALLIAFILAPMAEVNMRQALTISGGELGVFVSSPISIIFALAAAALLLWSVFKRLGPNRLGGSG</sequence>
<dbReference type="InterPro" id="IPR002823">
    <property type="entry name" value="DUF112_TM"/>
</dbReference>
<comment type="caution">
    <text evidence="3">The sequence shown here is derived from an EMBL/GenBank/DDBJ whole genome shotgun (WGS) entry which is preliminary data.</text>
</comment>
<feature type="transmembrane region" description="Helical" evidence="1">
    <location>
        <begin position="253"/>
        <end position="280"/>
    </location>
</feature>
<feature type="transmembrane region" description="Helical" evidence="1">
    <location>
        <begin position="165"/>
        <end position="182"/>
    </location>
</feature>
<name>A0A7C9HB89_9RHOB</name>
<dbReference type="RefSeq" id="WP_273249507.1">
    <property type="nucleotide sequence ID" value="NZ_VENJ01000011.1"/>
</dbReference>